<dbReference type="AlphaFoldDB" id="A0A371P051"/>
<dbReference type="OrthoDB" id="2898253at2"/>
<feature type="domain" description="Transcription elongation factor GreA/GreB C-terminal" evidence="1">
    <location>
        <begin position="68"/>
        <end position="137"/>
    </location>
</feature>
<dbReference type="EMBL" id="QUBQ01000008">
    <property type="protein sequence ID" value="REK69293.1"/>
    <property type="molecule type" value="Genomic_DNA"/>
</dbReference>
<dbReference type="Proteomes" id="UP000261905">
    <property type="component" value="Unassembled WGS sequence"/>
</dbReference>
<dbReference type="GO" id="GO:0032784">
    <property type="term" value="P:regulation of DNA-templated transcription elongation"/>
    <property type="evidence" value="ECO:0007669"/>
    <property type="project" value="InterPro"/>
</dbReference>
<reference evidence="2 3" key="1">
    <citation type="submission" date="2018-08" db="EMBL/GenBank/DDBJ databases">
        <title>Paenibacillus sp. M4BSY-1, whole genome shotgun sequence.</title>
        <authorList>
            <person name="Tuo L."/>
        </authorList>
    </citation>
    <scope>NUCLEOTIDE SEQUENCE [LARGE SCALE GENOMIC DNA]</scope>
    <source>
        <strain evidence="2 3">M4BSY-1</strain>
    </source>
</reference>
<dbReference type="Gene3D" id="3.10.50.30">
    <property type="entry name" value="Transcription elongation factor, GreA/GreB, C-terminal domain"/>
    <property type="match status" value="1"/>
</dbReference>
<evidence type="ECO:0000313" key="2">
    <source>
        <dbReference type="EMBL" id="REK69293.1"/>
    </source>
</evidence>
<dbReference type="Pfam" id="PF01272">
    <property type="entry name" value="GreA_GreB"/>
    <property type="match status" value="1"/>
</dbReference>
<evidence type="ECO:0000259" key="1">
    <source>
        <dbReference type="Pfam" id="PF01272"/>
    </source>
</evidence>
<sequence length="153" mass="17856">MSHRSECDELKEMFMQQLISLRDEKNQFLTAYFPNYGSRRIQVEKLLTSYTRMLEQLMERPPSEWRNIVLIGCGVMVTYMDDGMTESFTIVLPDEAQPDINRISFFSPIAEQLLMCTSGDLISMNTNIGAYQVRIDRIWWSEVNREVERGTAP</sequence>
<keyword evidence="3" id="KW-1185">Reference proteome</keyword>
<gene>
    <name evidence="2" type="ORF">DX130_24320</name>
</gene>
<dbReference type="SUPFAM" id="SSF54534">
    <property type="entry name" value="FKBP-like"/>
    <property type="match status" value="1"/>
</dbReference>
<organism evidence="2 3">
    <name type="scientific">Paenibacillus paeoniae</name>
    <dbReference type="NCBI Taxonomy" id="2292705"/>
    <lineage>
        <taxon>Bacteria</taxon>
        <taxon>Bacillati</taxon>
        <taxon>Bacillota</taxon>
        <taxon>Bacilli</taxon>
        <taxon>Bacillales</taxon>
        <taxon>Paenibacillaceae</taxon>
        <taxon>Paenibacillus</taxon>
    </lineage>
</organism>
<comment type="caution">
    <text evidence="2">The sequence shown here is derived from an EMBL/GenBank/DDBJ whole genome shotgun (WGS) entry which is preliminary data.</text>
</comment>
<dbReference type="InterPro" id="IPR036953">
    <property type="entry name" value="GreA/GreB_C_sf"/>
</dbReference>
<name>A0A371P051_9BACL</name>
<protein>
    <recommendedName>
        <fullName evidence="1">Transcription elongation factor GreA/GreB C-terminal domain-containing protein</fullName>
    </recommendedName>
</protein>
<accession>A0A371P051</accession>
<dbReference type="InterPro" id="IPR001437">
    <property type="entry name" value="Tscrpt_elong_fac_GreA/B_C"/>
</dbReference>
<dbReference type="GO" id="GO:0003677">
    <property type="term" value="F:DNA binding"/>
    <property type="evidence" value="ECO:0007669"/>
    <property type="project" value="InterPro"/>
</dbReference>
<proteinExistence type="predicted"/>
<evidence type="ECO:0000313" key="3">
    <source>
        <dbReference type="Proteomes" id="UP000261905"/>
    </source>
</evidence>